<dbReference type="KEGG" id="btab:109043687"/>
<proteinExistence type="predicted"/>
<dbReference type="Gene3D" id="1.20.120.20">
    <property type="entry name" value="Apolipoprotein"/>
    <property type="match status" value="1"/>
</dbReference>
<evidence type="ECO:0000256" key="1">
    <source>
        <dbReference type="SAM" id="SignalP"/>
    </source>
</evidence>
<feature type="chain" id="PRO_5040235222" evidence="1">
    <location>
        <begin position="30"/>
        <end position="125"/>
    </location>
</feature>
<dbReference type="AlphaFoldDB" id="A0A9P0A4H1"/>
<accession>A0A9P0A4H1</accession>
<sequence length="125" mass="13564">MSFSRKHVSLLVLAATVAVLALVMPQAAGEDQVHQGLDKLGEDTKKFLDGVQKQLKDAYDGLSPETKQNIASVHKTLEDTAKSIKEKTTSALESAKVDENVKAFQAKIGELYENAKKGLEPPKSK</sequence>
<dbReference type="Proteomes" id="UP001152759">
    <property type="component" value="Chromosome 2"/>
</dbReference>
<evidence type="ECO:0000313" key="2">
    <source>
        <dbReference type="EMBL" id="CAH0384336.1"/>
    </source>
</evidence>
<dbReference type="SUPFAM" id="SSF47162">
    <property type="entry name" value="Apolipoprotein"/>
    <property type="match status" value="1"/>
</dbReference>
<name>A0A9P0A4H1_BEMTA</name>
<feature type="signal peptide" evidence="1">
    <location>
        <begin position="1"/>
        <end position="29"/>
    </location>
</feature>
<organism evidence="2 3">
    <name type="scientific">Bemisia tabaci</name>
    <name type="common">Sweetpotato whitefly</name>
    <name type="synonym">Aleurodes tabaci</name>
    <dbReference type="NCBI Taxonomy" id="7038"/>
    <lineage>
        <taxon>Eukaryota</taxon>
        <taxon>Metazoa</taxon>
        <taxon>Ecdysozoa</taxon>
        <taxon>Arthropoda</taxon>
        <taxon>Hexapoda</taxon>
        <taxon>Insecta</taxon>
        <taxon>Pterygota</taxon>
        <taxon>Neoptera</taxon>
        <taxon>Paraneoptera</taxon>
        <taxon>Hemiptera</taxon>
        <taxon>Sternorrhyncha</taxon>
        <taxon>Aleyrodoidea</taxon>
        <taxon>Aleyrodidae</taxon>
        <taxon>Aleyrodinae</taxon>
        <taxon>Bemisia</taxon>
    </lineage>
</organism>
<keyword evidence="1" id="KW-0732">Signal</keyword>
<protein>
    <submittedName>
        <fullName evidence="2">Uncharacterized protein</fullName>
    </submittedName>
</protein>
<gene>
    <name evidence="2" type="ORF">BEMITA_LOCUS3668</name>
</gene>
<evidence type="ECO:0000313" key="3">
    <source>
        <dbReference type="Proteomes" id="UP001152759"/>
    </source>
</evidence>
<keyword evidence="3" id="KW-1185">Reference proteome</keyword>
<reference evidence="2" key="1">
    <citation type="submission" date="2021-12" db="EMBL/GenBank/DDBJ databases">
        <authorList>
            <person name="King R."/>
        </authorList>
    </citation>
    <scope>NUCLEOTIDE SEQUENCE</scope>
</reference>
<dbReference type="EMBL" id="OU963863">
    <property type="protein sequence ID" value="CAH0384336.1"/>
    <property type="molecule type" value="Genomic_DNA"/>
</dbReference>